<sequence>MISLQSLCGAIRNSLAKQHRARLAEMDEAERLSLRKRARETSLEEQRLQEIARQIMRQQARQVQSNG</sequence>
<dbReference type="STRING" id="1670800.BSQ44_24015"/>
<dbReference type="KEGG" id="meso:BSQ44_24015"/>
<dbReference type="AlphaFoldDB" id="A0A1L3SXE4"/>
<accession>A0A1L3SXE4</accession>
<gene>
    <name evidence="1" type="ORF">BSQ44_24015</name>
</gene>
<name>A0A1L3SXE4_9HYPH</name>
<proteinExistence type="predicted"/>
<dbReference type="EMBL" id="CP018171">
    <property type="protein sequence ID" value="APH74089.1"/>
    <property type="molecule type" value="Genomic_DNA"/>
</dbReference>
<evidence type="ECO:0000313" key="1">
    <source>
        <dbReference type="EMBL" id="APH74089.1"/>
    </source>
</evidence>
<protein>
    <submittedName>
        <fullName evidence="1">Uncharacterized protein</fullName>
    </submittedName>
</protein>
<keyword evidence="2" id="KW-1185">Reference proteome</keyword>
<evidence type="ECO:0000313" key="2">
    <source>
        <dbReference type="Proteomes" id="UP000182840"/>
    </source>
</evidence>
<dbReference type="Proteomes" id="UP000182840">
    <property type="component" value="Chromosome"/>
</dbReference>
<reference evidence="2" key="1">
    <citation type="submission" date="2016-11" db="EMBL/GenBank/DDBJ databases">
        <title>Mesorhizobium oceanicum sp. nov., isolated from deep seawater in South China Sea.</title>
        <authorList>
            <person name="Fu G.-Y."/>
        </authorList>
    </citation>
    <scope>NUCLEOTIDE SEQUENCE [LARGE SCALE GENOMIC DNA]</scope>
    <source>
        <strain evidence="2">B7</strain>
    </source>
</reference>
<organism evidence="1 2">
    <name type="scientific">Aquibium oceanicum</name>
    <dbReference type="NCBI Taxonomy" id="1670800"/>
    <lineage>
        <taxon>Bacteria</taxon>
        <taxon>Pseudomonadati</taxon>
        <taxon>Pseudomonadota</taxon>
        <taxon>Alphaproteobacteria</taxon>
        <taxon>Hyphomicrobiales</taxon>
        <taxon>Phyllobacteriaceae</taxon>
        <taxon>Aquibium</taxon>
    </lineage>
</organism>
<dbReference type="RefSeq" id="WP_072607553.1">
    <property type="nucleotide sequence ID" value="NZ_CP018171.1"/>
</dbReference>